<feature type="region of interest" description="Disordered" evidence="2">
    <location>
        <begin position="60"/>
        <end position="92"/>
    </location>
</feature>
<keyword evidence="4" id="KW-1185">Reference proteome</keyword>
<feature type="compositionally biased region" description="Polar residues" evidence="2">
    <location>
        <begin position="502"/>
        <end position="524"/>
    </location>
</feature>
<feature type="coiled-coil region" evidence="1">
    <location>
        <begin position="204"/>
        <end position="271"/>
    </location>
</feature>
<evidence type="ECO:0000256" key="2">
    <source>
        <dbReference type="SAM" id="MobiDB-lite"/>
    </source>
</evidence>
<proteinExistence type="predicted"/>
<gene>
    <name evidence="3" type="ORF">HYPSUDRAFT_208278</name>
</gene>
<feature type="compositionally biased region" description="Polar residues" evidence="2">
    <location>
        <begin position="75"/>
        <end position="92"/>
    </location>
</feature>
<feature type="region of interest" description="Disordered" evidence="2">
    <location>
        <begin position="311"/>
        <end position="345"/>
    </location>
</feature>
<feature type="compositionally biased region" description="Polar residues" evidence="2">
    <location>
        <begin position="407"/>
        <end position="417"/>
    </location>
</feature>
<name>A0A0D2LVS9_HYPSF</name>
<feature type="region of interest" description="Disordered" evidence="2">
    <location>
        <begin position="364"/>
        <end position="558"/>
    </location>
</feature>
<protein>
    <submittedName>
        <fullName evidence="3">Uncharacterized protein</fullName>
    </submittedName>
</protein>
<accession>A0A0D2LVS9</accession>
<reference evidence="4" key="1">
    <citation type="submission" date="2014-04" db="EMBL/GenBank/DDBJ databases">
        <title>Evolutionary Origins and Diversification of the Mycorrhizal Mutualists.</title>
        <authorList>
            <consortium name="DOE Joint Genome Institute"/>
            <consortium name="Mycorrhizal Genomics Consortium"/>
            <person name="Kohler A."/>
            <person name="Kuo A."/>
            <person name="Nagy L.G."/>
            <person name="Floudas D."/>
            <person name="Copeland A."/>
            <person name="Barry K.W."/>
            <person name="Cichocki N."/>
            <person name="Veneault-Fourrey C."/>
            <person name="LaButti K."/>
            <person name="Lindquist E.A."/>
            <person name="Lipzen A."/>
            <person name="Lundell T."/>
            <person name="Morin E."/>
            <person name="Murat C."/>
            <person name="Riley R."/>
            <person name="Ohm R."/>
            <person name="Sun H."/>
            <person name="Tunlid A."/>
            <person name="Henrissat B."/>
            <person name="Grigoriev I.V."/>
            <person name="Hibbett D.S."/>
            <person name="Martin F."/>
        </authorList>
    </citation>
    <scope>NUCLEOTIDE SEQUENCE [LARGE SCALE GENOMIC DNA]</scope>
    <source>
        <strain evidence="4">FD-334 SS-4</strain>
    </source>
</reference>
<organism evidence="3 4">
    <name type="scientific">Hypholoma sublateritium (strain FD-334 SS-4)</name>
    <dbReference type="NCBI Taxonomy" id="945553"/>
    <lineage>
        <taxon>Eukaryota</taxon>
        <taxon>Fungi</taxon>
        <taxon>Dikarya</taxon>
        <taxon>Basidiomycota</taxon>
        <taxon>Agaricomycotina</taxon>
        <taxon>Agaricomycetes</taxon>
        <taxon>Agaricomycetidae</taxon>
        <taxon>Agaricales</taxon>
        <taxon>Agaricineae</taxon>
        <taxon>Strophariaceae</taxon>
        <taxon>Hypholoma</taxon>
    </lineage>
</organism>
<feature type="compositionally biased region" description="Polar residues" evidence="2">
    <location>
        <begin position="364"/>
        <end position="379"/>
    </location>
</feature>
<keyword evidence="1" id="KW-0175">Coiled coil</keyword>
<evidence type="ECO:0000256" key="1">
    <source>
        <dbReference type="SAM" id="Coils"/>
    </source>
</evidence>
<dbReference type="EMBL" id="KN817659">
    <property type="protein sequence ID" value="KJA14968.1"/>
    <property type="molecule type" value="Genomic_DNA"/>
</dbReference>
<feature type="region of interest" description="Disordered" evidence="2">
    <location>
        <begin position="164"/>
        <end position="195"/>
    </location>
</feature>
<dbReference type="AlphaFoldDB" id="A0A0D2LVS9"/>
<evidence type="ECO:0000313" key="3">
    <source>
        <dbReference type="EMBL" id="KJA14968.1"/>
    </source>
</evidence>
<feature type="compositionally biased region" description="Polar residues" evidence="2">
    <location>
        <begin position="183"/>
        <end position="195"/>
    </location>
</feature>
<feature type="compositionally biased region" description="Polar residues" evidence="2">
    <location>
        <begin position="164"/>
        <end position="174"/>
    </location>
</feature>
<evidence type="ECO:0000313" key="4">
    <source>
        <dbReference type="Proteomes" id="UP000054270"/>
    </source>
</evidence>
<feature type="compositionally biased region" description="Low complexity" evidence="2">
    <location>
        <begin position="457"/>
        <end position="472"/>
    </location>
</feature>
<dbReference type="Proteomes" id="UP000054270">
    <property type="component" value="Unassembled WGS sequence"/>
</dbReference>
<sequence>MFPIIARAAIRVTGLTAYAIPSYTFTSATTASAMPDFWTHAMALSHLAVAALEESVLKNKTTHQPGNLPAESIARSESTTSSHLASELQSMGTDSPLEGRVLVFEERRATSEREIKISTRDSDFKRLSDVVSYILKVSLKAPQVTIPATFELAEVFEGEYEPSINSAVNSQRPTRSGRDDSPDNNPQVIVNELPSKSNTCEMTLERLQDDKILLKRQLEESQKLATDAIHKELEFFEAEYLSELELLKRRIEFLEVEHTTQRKAVQTLQAELCLKSTTRVDRSMVDFEQTAVDSASEVAAKPVSDSGLRKCRGQDIGFDSSDREVKRSRHQDAGNPGITPTRGRSIYRNATGRFSQQAKSFITRKQSVMDNHKQPSSVSRDVPIHDSPMSTILRTPPASMAKDRAKNISQGTGSSGNADDETSLDGHGKHFLASTSTLAPGEESKSKWPPLFRRFTGRSTSRGPSPSPASRALVPPETPTRLRSPRPIVQGAATIPVLSAHGSLTPTSTGPRSQTAPPVSSQGPSGKRRKQEVTVYSFYDEDHRPDAAGSANKKQKNT</sequence>